<dbReference type="InterPro" id="IPR019734">
    <property type="entry name" value="TPR_rpt"/>
</dbReference>
<feature type="repeat" description="TPR" evidence="1">
    <location>
        <begin position="197"/>
        <end position="230"/>
    </location>
</feature>
<dbReference type="RefSeq" id="WP_284386749.1">
    <property type="nucleotide sequence ID" value="NZ_BSNK01000001.1"/>
</dbReference>
<gene>
    <name evidence="4" type="ORF">GCM10007853_02820</name>
</gene>
<keyword evidence="5" id="KW-1185">Reference proteome</keyword>
<organism evidence="4 5">
    <name type="scientific">Algimonas ampicilliniresistens</name>
    <dbReference type="NCBI Taxonomy" id="1298735"/>
    <lineage>
        <taxon>Bacteria</taxon>
        <taxon>Pseudomonadati</taxon>
        <taxon>Pseudomonadota</taxon>
        <taxon>Alphaproteobacteria</taxon>
        <taxon>Maricaulales</taxon>
        <taxon>Robiginitomaculaceae</taxon>
        <taxon>Algimonas</taxon>
    </lineage>
</organism>
<dbReference type="SMART" id="SM00028">
    <property type="entry name" value="TPR"/>
    <property type="match status" value="2"/>
</dbReference>
<dbReference type="Pfam" id="PF13432">
    <property type="entry name" value="TPR_16"/>
    <property type="match status" value="1"/>
</dbReference>
<dbReference type="PROSITE" id="PS50005">
    <property type="entry name" value="TPR"/>
    <property type="match status" value="1"/>
</dbReference>
<evidence type="ECO:0000313" key="4">
    <source>
        <dbReference type="EMBL" id="GLQ22408.1"/>
    </source>
</evidence>
<dbReference type="EMBL" id="BSNK01000001">
    <property type="protein sequence ID" value="GLQ22408.1"/>
    <property type="molecule type" value="Genomic_DNA"/>
</dbReference>
<evidence type="ECO:0000256" key="2">
    <source>
        <dbReference type="SAM" id="MobiDB-lite"/>
    </source>
</evidence>
<feature type="region of interest" description="Disordered" evidence="2">
    <location>
        <begin position="109"/>
        <end position="131"/>
    </location>
</feature>
<keyword evidence="3" id="KW-0732">Signal</keyword>
<evidence type="ECO:0000256" key="3">
    <source>
        <dbReference type="SAM" id="SignalP"/>
    </source>
</evidence>
<reference evidence="4" key="2">
    <citation type="submission" date="2023-01" db="EMBL/GenBank/DDBJ databases">
        <title>Draft genome sequence of Algimonas ampicilliniresistens strain NBRC 108219.</title>
        <authorList>
            <person name="Sun Q."/>
            <person name="Mori K."/>
        </authorList>
    </citation>
    <scope>NUCLEOTIDE SEQUENCE</scope>
    <source>
        <strain evidence="4">NBRC 108219</strain>
    </source>
</reference>
<feature type="chain" id="PRO_5046141917" description="Tetratricopeptide repeat protein" evidence="3">
    <location>
        <begin position="28"/>
        <end position="259"/>
    </location>
</feature>
<dbReference type="InterPro" id="IPR011990">
    <property type="entry name" value="TPR-like_helical_dom_sf"/>
</dbReference>
<accession>A0ABQ5V4K4</accession>
<evidence type="ECO:0008006" key="6">
    <source>
        <dbReference type="Google" id="ProtNLM"/>
    </source>
</evidence>
<feature type="signal peptide" evidence="3">
    <location>
        <begin position="1"/>
        <end position="27"/>
    </location>
</feature>
<name>A0ABQ5V4K4_9PROT</name>
<reference evidence="4" key="1">
    <citation type="journal article" date="2014" name="Int. J. Syst. Evol. Microbiol.">
        <title>Complete genome of a new Firmicutes species belonging to the dominant human colonic microbiota ('Ruminococcus bicirculans') reveals two chromosomes and a selective capacity to utilize plant glucans.</title>
        <authorList>
            <consortium name="NISC Comparative Sequencing Program"/>
            <person name="Wegmann U."/>
            <person name="Louis P."/>
            <person name="Goesmann A."/>
            <person name="Henrissat B."/>
            <person name="Duncan S.H."/>
            <person name="Flint H.J."/>
        </authorList>
    </citation>
    <scope>NUCLEOTIDE SEQUENCE</scope>
    <source>
        <strain evidence="4">NBRC 108219</strain>
    </source>
</reference>
<feature type="compositionally biased region" description="Polar residues" evidence="2">
    <location>
        <begin position="110"/>
        <end position="119"/>
    </location>
</feature>
<protein>
    <recommendedName>
        <fullName evidence="6">Tetratricopeptide repeat protein</fullName>
    </recommendedName>
</protein>
<comment type="caution">
    <text evidence="4">The sequence shown here is derived from an EMBL/GenBank/DDBJ whole genome shotgun (WGS) entry which is preliminary data.</text>
</comment>
<dbReference type="Gene3D" id="1.25.40.10">
    <property type="entry name" value="Tetratricopeptide repeat domain"/>
    <property type="match status" value="1"/>
</dbReference>
<evidence type="ECO:0000313" key="5">
    <source>
        <dbReference type="Proteomes" id="UP001161391"/>
    </source>
</evidence>
<sequence>MQIIVSRCRIFLISSLVALLTVGSVFAQTADPAPETETTNEDEVIAFGTQILGEHEGMDAFFRGDFETAEIEFENEFKSLRRFESAKENSARDAEISIDRAAQTADAGANLSSSVNSRSGGAPVLSSGSALSTNPGLTSNFINRRSEGRTVLTDGKVTYEDFAFASYMTGLSEIQLGKYDEAKDSLKTSLHHDEKNYDARMRLGLLYLKERDFEKAADHLEKLNKLRRKCEKRSCKDAADIREATLTLAQQITSLAQSN</sequence>
<dbReference type="SUPFAM" id="SSF48452">
    <property type="entry name" value="TPR-like"/>
    <property type="match status" value="1"/>
</dbReference>
<dbReference type="Proteomes" id="UP001161391">
    <property type="component" value="Unassembled WGS sequence"/>
</dbReference>
<evidence type="ECO:0000256" key="1">
    <source>
        <dbReference type="PROSITE-ProRule" id="PRU00339"/>
    </source>
</evidence>
<keyword evidence="1" id="KW-0802">TPR repeat</keyword>
<proteinExistence type="predicted"/>